<dbReference type="OrthoDB" id="8964456at2"/>
<feature type="domain" description="Phasin" evidence="1">
    <location>
        <begin position="9"/>
        <end position="106"/>
    </location>
</feature>
<gene>
    <name evidence="2" type="ordered locus">Reut_B4922</name>
</gene>
<organism evidence="2">
    <name type="scientific">Cupriavidus pinatubonensis (strain JMP 134 / LMG 1197)</name>
    <name type="common">Cupriavidus necator (strain JMP 134)</name>
    <dbReference type="NCBI Taxonomy" id="264198"/>
    <lineage>
        <taxon>Bacteria</taxon>
        <taxon>Pseudomonadati</taxon>
        <taxon>Pseudomonadota</taxon>
        <taxon>Betaproteobacteria</taxon>
        <taxon>Burkholderiales</taxon>
        <taxon>Burkholderiaceae</taxon>
        <taxon>Cupriavidus</taxon>
    </lineage>
</organism>
<reference evidence="2" key="1">
    <citation type="submission" date="2005-08" db="EMBL/GenBank/DDBJ databases">
        <title>Complete sequence of chromosome 2 of Ralstonia eutropha JMP134.</title>
        <authorList>
            <person name="Copeland A."/>
            <person name="Lucas S."/>
            <person name="Lapidus A."/>
            <person name="Barry K."/>
            <person name="Detter J.C."/>
            <person name="Glavina T."/>
            <person name="Hammon N."/>
            <person name="Israni S."/>
            <person name="Pitluck S."/>
            <person name="Goltsman E."/>
            <person name="Martinez M."/>
            <person name="Schmutz J."/>
            <person name="Larimer F."/>
            <person name="Land M."/>
            <person name="Lykidis A."/>
            <person name="Richardson P."/>
        </authorList>
    </citation>
    <scope>NUCLEOTIDE SEQUENCE [LARGE SCALE GENOMIC DNA]</scope>
    <source>
        <strain evidence="2">JMP134</strain>
    </source>
</reference>
<dbReference type="AlphaFoldDB" id="Q46RG4"/>
<dbReference type="STRING" id="264198.Reut_B4922"/>
<proteinExistence type="predicted"/>
<evidence type="ECO:0000313" key="2">
    <source>
        <dbReference type="EMBL" id="AAZ64270.1"/>
    </source>
</evidence>
<name>Q46RG4_CUPPJ</name>
<sequence>MPEVNLQPMYAAQAAAMDIVFGMTTKTLDAYQRLTELSMQTMKATLADNQETVRQAFAAKSPQEFFALQVTAVEPAAEKARAFFQQVQEIAATTREEFQKVAAAQYETNKQTVQQIFEKLAQNVPAGSEGPFSAWQAAMTSGASLCESMQQSTKQAIELAETQVANAAAAAAAGHKGGGQSAGRVVVAKR</sequence>
<dbReference type="NCBIfam" id="TIGR01841">
    <property type="entry name" value="phasin"/>
    <property type="match status" value="1"/>
</dbReference>
<dbReference type="EMBL" id="CP000091">
    <property type="protein sequence ID" value="AAZ64270.1"/>
    <property type="molecule type" value="Genomic_DNA"/>
</dbReference>
<dbReference type="eggNOG" id="COG5490">
    <property type="taxonomic scope" value="Bacteria"/>
</dbReference>
<accession>Q46RG4</accession>
<dbReference type="InterPro" id="IPR018968">
    <property type="entry name" value="Phasin"/>
</dbReference>
<dbReference type="Pfam" id="PF09361">
    <property type="entry name" value="Phasin_2"/>
    <property type="match status" value="1"/>
</dbReference>
<dbReference type="InterPro" id="IPR010127">
    <property type="entry name" value="Phasin_subfam-1"/>
</dbReference>
<dbReference type="KEGG" id="reu:Reut_B4922"/>
<protein>
    <submittedName>
        <fullName evidence="2">Phasin</fullName>
    </submittedName>
</protein>
<evidence type="ECO:0000259" key="1">
    <source>
        <dbReference type="Pfam" id="PF09361"/>
    </source>
</evidence>
<dbReference type="HOGENOM" id="CLU_112006_2_0_4"/>